<dbReference type="CDD" id="cd00064">
    <property type="entry name" value="FU"/>
    <property type="match status" value="1"/>
</dbReference>
<evidence type="ECO:0000313" key="9">
    <source>
        <dbReference type="Proteomes" id="UP000648187"/>
    </source>
</evidence>
<feature type="domain" description="EGF-like" evidence="7">
    <location>
        <begin position="180"/>
        <end position="222"/>
    </location>
</feature>
<feature type="signal peptide" evidence="6">
    <location>
        <begin position="1"/>
        <end position="15"/>
    </location>
</feature>
<dbReference type="InterPro" id="IPR006212">
    <property type="entry name" value="Furin_repeat"/>
</dbReference>
<evidence type="ECO:0000256" key="5">
    <source>
        <dbReference type="PROSITE-ProRule" id="PRU00076"/>
    </source>
</evidence>
<reference evidence="8" key="1">
    <citation type="submission" date="2020-08" db="EMBL/GenBank/DDBJ databases">
        <title>Spodoptera exigua strain:BAW_Kor-Di-RS1 Genome sequencing and assembly.</title>
        <authorList>
            <person name="Kim J."/>
            <person name="Nam H.Y."/>
            <person name="Kwon M."/>
            <person name="Choi J.H."/>
            <person name="Cho S.R."/>
            <person name="Kim G.-H."/>
        </authorList>
    </citation>
    <scope>NUCLEOTIDE SEQUENCE</scope>
    <source>
        <strain evidence="8">BAW_Kor-Di-RS1</strain>
        <tissue evidence="8">Whole-body</tissue>
    </source>
</reference>
<keyword evidence="4 5" id="KW-1015">Disulfide bond</keyword>
<dbReference type="EMBL" id="JACKWZ010000150">
    <property type="protein sequence ID" value="KAF9413820.1"/>
    <property type="molecule type" value="Genomic_DNA"/>
</dbReference>
<dbReference type="InterPro" id="IPR002049">
    <property type="entry name" value="LE_dom"/>
</dbReference>
<dbReference type="SMART" id="SM00181">
    <property type="entry name" value="EGF"/>
    <property type="match status" value="3"/>
</dbReference>
<dbReference type="Pfam" id="PF11938">
    <property type="entry name" value="DUF3456"/>
    <property type="match status" value="1"/>
</dbReference>
<dbReference type="Gene3D" id="2.10.220.10">
    <property type="entry name" value="Hormone Receptor, Insulin-like Growth Factor Receptor 1, Chain A, domain 2"/>
    <property type="match status" value="1"/>
</dbReference>
<dbReference type="PROSITE" id="PS00022">
    <property type="entry name" value="EGF_1"/>
    <property type="match status" value="1"/>
</dbReference>
<evidence type="ECO:0000259" key="7">
    <source>
        <dbReference type="PROSITE" id="PS50026"/>
    </source>
</evidence>
<dbReference type="Proteomes" id="UP000648187">
    <property type="component" value="Unassembled WGS sequence"/>
</dbReference>
<organism evidence="8 9">
    <name type="scientific">Spodoptera exigua</name>
    <name type="common">Beet armyworm</name>
    <name type="synonym">Noctua fulgens</name>
    <dbReference type="NCBI Taxonomy" id="7107"/>
    <lineage>
        <taxon>Eukaryota</taxon>
        <taxon>Metazoa</taxon>
        <taxon>Ecdysozoa</taxon>
        <taxon>Arthropoda</taxon>
        <taxon>Hexapoda</taxon>
        <taxon>Insecta</taxon>
        <taxon>Pterygota</taxon>
        <taxon>Neoptera</taxon>
        <taxon>Endopterygota</taxon>
        <taxon>Lepidoptera</taxon>
        <taxon>Glossata</taxon>
        <taxon>Ditrysia</taxon>
        <taxon>Noctuoidea</taxon>
        <taxon>Noctuidae</taxon>
        <taxon>Amphipyrinae</taxon>
        <taxon>Spodoptera</taxon>
    </lineage>
</organism>
<keyword evidence="2 5" id="KW-0245">EGF-like domain</keyword>
<dbReference type="AlphaFoldDB" id="A0A835GDN2"/>
<accession>A0A835GDN2</accession>
<dbReference type="CDD" id="cd00054">
    <property type="entry name" value="EGF_CA"/>
    <property type="match status" value="1"/>
</dbReference>
<dbReference type="GO" id="GO:0048513">
    <property type="term" value="P:animal organ development"/>
    <property type="evidence" value="ECO:0007669"/>
    <property type="project" value="UniProtKB-ARBA"/>
</dbReference>
<dbReference type="PROSITE" id="PS50026">
    <property type="entry name" value="EGF_3"/>
    <property type="match status" value="1"/>
</dbReference>
<dbReference type="GO" id="GO:0048731">
    <property type="term" value="P:system development"/>
    <property type="evidence" value="ECO:0007669"/>
    <property type="project" value="UniProtKB-ARBA"/>
</dbReference>
<dbReference type="SUPFAM" id="SSF57184">
    <property type="entry name" value="Growth factor receptor domain"/>
    <property type="match status" value="1"/>
</dbReference>
<evidence type="ECO:0000256" key="4">
    <source>
        <dbReference type="ARBA" id="ARBA00023157"/>
    </source>
</evidence>
<feature type="disulfide bond" evidence="5">
    <location>
        <begin position="212"/>
        <end position="221"/>
    </location>
</feature>
<evidence type="ECO:0000256" key="2">
    <source>
        <dbReference type="ARBA" id="ARBA00022536"/>
    </source>
</evidence>
<sequence>MCSCLLCALYSPVLCFENTLGSIKDWVNMGSRTKNVLNMLFALMILPLAYCSVQPPVVNPDILTQSKNLGECQACKLFVDSFKKGLERTARGKYEGGDAAWEEEKLKLSYKRSEMRLIDIQEGLCKEGKNSIQCHHMAEKAEEFIETWWAQDPDESADLYNFICIEKMQVCCPKHHFGKDCTPCPGDHDKLCSGNGKCRGDGTRKGNGTCLCDIGYTGDNCDQCMTGYYLSYKDDTKMLCSPCHVSCMGGCRAGSQKDCVACKPGFTFDSDEGCLDINECDDVNKCSKDQFCLNSIGSFTCMSCDKSCDTCHGDGPDMCRKCAKGYSKKGEFCIADREDEDQSEKLTTTRYMTYVGLLIATGILLPRSTSLGSIVGAMVLSYILGAEYYCMINGHTGLVDLRHFDLARMFHT</sequence>
<keyword evidence="9" id="KW-1185">Reference proteome</keyword>
<evidence type="ECO:0000256" key="6">
    <source>
        <dbReference type="SAM" id="SignalP"/>
    </source>
</evidence>
<evidence type="ECO:0000256" key="3">
    <source>
        <dbReference type="ARBA" id="ARBA00022837"/>
    </source>
</evidence>
<protein>
    <recommendedName>
        <fullName evidence="7">EGF-like domain-containing protein</fullName>
    </recommendedName>
</protein>
<dbReference type="GO" id="GO:0005509">
    <property type="term" value="F:calcium ion binding"/>
    <property type="evidence" value="ECO:0007669"/>
    <property type="project" value="InterPro"/>
</dbReference>
<dbReference type="CDD" id="cd00055">
    <property type="entry name" value="EGF_Lam"/>
    <property type="match status" value="1"/>
</dbReference>
<gene>
    <name evidence="8" type="ORF">HW555_008088</name>
</gene>
<keyword evidence="6" id="KW-0732">Signal</keyword>
<dbReference type="InterPro" id="IPR000742">
    <property type="entry name" value="EGF"/>
</dbReference>
<dbReference type="InterPro" id="IPR021852">
    <property type="entry name" value="DUF3456"/>
</dbReference>
<dbReference type="InterPro" id="IPR009030">
    <property type="entry name" value="Growth_fac_rcpt_cys_sf"/>
</dbReference>
<dbReference type="PROSITE" id="PS01187">
    <property type="entry name" value="EGF_CA"/>
    <property type="match status" value="1"/>
</dbReference>
<dbReference type="SMART" id="SM00261">
    <property type="entry name" value="FU"/>
    <property type="match status" value="2"/>
</dbReference>
<dbReference type="InterPro" id="IPR018097">
    <property type="entry name" value="EGF_Ca-bd_CS"/>
</dbReference>
<comment type="caution">
    <text evidence="8">The sequence shown here is derived from an EMBL/GenBank/DDBJ whole genome shotgun (WGS) entry which is preliminary data.</text>
</comment>
<comment type="caution">
    <text evidence="5">Lacks conserved residue(s) required for the propagation of feature annotation.</text>
</comment>
<feature type="chain" id="PRO_5032345057" description="EGF-like domain-containing protein" evidence="6">
    <location>
        <begin position="16"/>
        <end position="412"/>
    </location>
</feature>
<evidence type="ECO:0000313" key="8">
    <source>
        <dbReference type="EMBL" id="KAF9413820.1"/>
    </source>
</evidence>
<name>A0A835GDN2_SPOEX</name>
<evidence type="ECO:0000256" key="1">
    <source>
        <dbReference type="ARBA" id="ARBA00005897"/>
    </source>
</evidence>
<comment type="similarity">
    <text evidence="1">Belongs to the CRELD family.</text>
</comment>
<proteinExistence type="inferred from homology"/>
<keyword evidence="3" id="KW-0106">Calcium</keyword>
<dbReference type="PROSITE" id="PS01248">
    <property type="entry name" value="EGF_LAM_1"/>
    <property type="match status" value="1"/>
</dbReference>